<keyword evidence="2" id="KW-1185">Reference proteome</keyword>
<dbReference type="EMBL" id="LGRX02034763">
    <property type="protein sequence ID" value="KAK3236937.1"/>
    <property type="molecule type" value="Genomic_DNA"/>
</dbReference>
<reference evidence="1 2" key="1">
    <citation type="journal article" date="2015" name="Genome Biol. Evol.">
        <title>Comparative Genomics of a Bacterivorous Green Alga Reveals Evolutionary Causalities and Consequences of Phago-Mixotrophic Mode of Nutrition.</title>
        <authorList>
            <person name="Burns J.A."/>
            <person name="Paasch A."/>
            <person name="Narechania A."/>
            <person name="Kim E."/>
        </authorList>
    </citation>
    <scope>NUCLEOTIDE SEQUENCE [LARGE SCALE GENOMIC DNA]</scope>
    <source>
        <strain evidence="1 2">PLY_AMNH</strain>
    </source>
</reference>
<evidence type="ECO:0000313" key="2">
    <source>
        <dbReference type="Proteomes" id="UP001190700"/>
    </source>
</evidence>
<accession>A0AAE0BJT2</accession>
<evidence type="ECO:0000313" key="1">
    <source>
        <dbReference type="EMBL" id="KAK3236937.1"/>
    </source>
</evidence>
<gene>
    <name evidence="1" type="ORF">CYMTET_52955</name>
</gene>
<dbReference type="Proteomes" id="UP001190700">
    <property type="component" value="Unassembled WGS sequence"/>
</dbReference>
<sequence length="190" mass="20775">MSCLPCCFRKMNFGDDGDEPSKNTITQKLQFGLTMLKLYMEKLGCQGSVKITTVAGDFEAFLQIALEQNTTDIEGRISQTVAEAESSGLQGIGQLKNAASDMHDRVKKSIIDTEKLASNASVTLGMKFPLTCNTASWIPGIDCGKYGFNLEVELTVTQANIEYVGEIKSFEVNPSYDTQLSVPHVDQDLT</sequence>
<comment type="caution">
    <text evidence="1">The sequence shown here is derived from an EMBL/GenBank/DDBJ whole genome shotgun (WGS) entry which is preliminary data.</text>
</comment>
<dbReference type="AlphaFoldDB" id="A0AAE0BJT2"/>
<organism evidence="1 2">
    <name type="scientific">Cymbomonas tetramitiformis</name>
    <dbReference type="NCBI Taxonomy" id="36881"/>
    <lineage>
        <taxon>Eukaryota</taxon>
        <taxon>Viridiplantae</taxon>
        <taxon>Chlorophyta</taxon>
        <taxon>Pyramimonadophyceae</taxon>
        <taxon>Pyramimonadales</taxon>
        <taxon>Pyramimonadaceae</taxon>
        <taxon>Cymbomonas</taxon>
    </lineage>
</organism>
<name>A0AAE0BJT2_9CHLO</name>
<proteinExistence type="predicted"/>
<protein>
    <submittedName>
        <fullName evidence="1">Uncharacterized protein</fullName>
    </submittedName>
</protein>